<evidence type="ECO:0008006" key="4">
    <source>
        <dbReference type="Google" id="ProtNLM"/>
    </source>
</evidence>
<evidence type="ECO:0000313" key="3">
    <source>
        <dbReference type="Proteomes" id="UP001221142"/>
    </source>
</evidence>
<organism evidence="2 3">
    <name type="scientific">Roridomyces roridus</name>
    <dbReference type="NCBI Taxonomy" id="1738132"/>
    <lineage>
        <taxon>Eukaryota</taxon>
        <taxon>Fungi</taxon>
        <taxon>Dikarya</taxon>
        <taxon>Basidiomycota</taxon>
        <taxon>Agaricomycotina</taxon>
        <taxon>Agaricomycetes</taxon>
        <taxon>Agaricomycetidae</taxon>
        <taxon>Agaricales</taxon>
        <taxon>Marasmiineae</taxon>
        <taxon>Mycenaceae</taxon>
        <taxon>Roridomyces</taxon>
    </lineage>
</organism>
<feature type="transmembrane region" description="Helical" evidence="1">
    <location>
        <begin position="7"/>
        <end position="25"/>
    </location>
</feature>
<keyword evidence="1" id="KW-0472">Membrane</keyword>
<keyword evidence="1" id="KW-1133">Transmembrane helix</keyword>
<dbReference type="Proteomes" id="UP001221142">
    <property type="component" value="Unassembled WGS sequence"/>
</dbReference>
<dbReference type="AlphaFoldDB" id="A0AAD7BT81"/>
<keyword evidence="1" id="KW-0812">Transmembrane</keyword>
<protein>
    <recommendedName>
        <fullName evidence="4">FAD/NAD(P)-binding domain-containing protein</fullName>
    </recommendedName>
</protein>
<keyword evidence="3" id="KW-1185">Reference proteome</keyword>
<reference evidence="2" key="1">
    <citation type="submission" date="2023-03" db="EMBL/GenBank/DDBJ databases">
        <title>Massive genome expansion in bonnet fungi (Mycena s.s.) driven by repeated elements and novel gene families across ecological guilds.</title>
        <authorList>
            <consortium name="Lawrence Berkeley National Laboratory"/>
            <person name="Harder C.B."/>
            <person name="Miyauchi S."/>
            <person name="Viragh M."/>
            <person name="Kuo A."/>
            <person name="Thoen E."/>
            <person name="Andreopoulos B."/>
            <person name="Lu D."/>
            <person name="Skrede I."/>
            <person name="Drula E."/>
            <person name="Henrissat B."/>
            <person name="Morin E."/>
            <person name="Kohler A."/>
            <person name="Barry K."/>
            <person name="LaButti K."/>
            <person name="Morin E."/>
            <person name="Salamov A."/>
            <person name="Lipzen A."/>
            <person name="Mereny Z."/>
            <person name="Hegedus B."/>
            <person name="Baldrian P."/>
            <person name="Stursova M."/>
            <person name="Weitz H."/>
            <person name="Taylor A."/>
            <person name="Grigoriev I.V."/>
            <person name="Nagy L.G."/>
            <person name="Martin F."/>
            <person name="Kauserud H."/>
        </authorList>
    </citation>
    <scope>NUCLEOTIDE SEQUENCE</scope>
    <source>
        <strain evidence="2">9284</strain>
    </source>
</reference>
<dbReference type="InterPro" id="IPR036188">
    <property type="entry name" value="FAD/NAD-bd_sf"/>
</dbReference>
<name>A0AAD7BT81_9AGAR</name>
<comment type="caution">
    <text evidence="2">The sequence shown here is derived from an EMBL/GenBank/DDBJ whole genome shotgun (WGS) entry which is preliminary data.</text>
</comment>
<evidence type="ECO:0000256" key="1">
    <source>
        <dbReference type="SAM" id="Phobius"/>
    </source>
</evidence>
<proteinExistence type="predicted"/>
<evidence type="ECO:0000313" key="2">
    <source>
        <dbReference type="EMBL" id="KAJ7630338.1"/>
    </source>
</evidence>
<sequence>MTRTTNNTFFAGLACVAAVCVLLLWQKICKSRPSWIQNLDSLGRTRAAKLPGNAVVCGGSVAGIVTARILADHFEHVYLVDPEIGDMDKPKTRILQYHAGHVFLGLFVQGARRLWPNFDVELAAAGARFVPADLQVHFSGVLLLTPYHDYPPGCLPDTLVTRRSTAQVALEKVLTQHPTSANITMVAGTVRSIRLLDGKTSIESVLVRKSDGTQMSLGDVGLVADCTGATQAGLKWLESAGISLPRSLRACYTANLAYVTICFTVAPKLEEMLSLPEWTKKTTALYAYSNSSSSVLALIKTDNGTMQFLCGDAGSFDLPRTSADVIPFLARMQGKADMPSWFISTMSILCERGNPSFNNIRIPTQSYVQYHSLPEAKLPSNFVAIGDANLQLNPMHAQGFAKIMLNALVLNALLNTVKLDATELPRDFSKRYFKANALNTQGLWDATRFHDYGSPNCQPVEGETTENGRFARWFGFKLISAATKDEEVASALWHVRHMFAADKALFAPRILWKVLWTRSLF</sequence>
<accession>A0AAD7BT81</accession>
<dbReference type="EMBL" id="JARKIF010000009">
    <property type="protein sequence ID" value="KAJ7630338.1"/>
    <property type="molecule type" value="Genomic_DNA"/>
</dbReference>
<dbReference type="SUPFAM" id="SSF51905">
    <property type="entry name" value="FAD/NAD(P)-binding domain"/>
    <property type="match status" value="1"/>
</dbReference>
<gene>
    <name evidence="2" type="ORF">FB45DRAFT_915234</name>
</gene>
<dbReference type="PROSITE" id="PS51257">
    <property type="entry name" value="PROKAR_LIPOPROTEIN"/>
    <property type="match status" value="1"/>
</dbReference>